<evidence type="ECO:0000256" key="6">
    <source>
        <dbReference type="ARBA" id="ARBA00023163"/>
    </source>
</evidence>
<dbReference type="PROSITE" id="PS01030">
    <property type="entry name" value="RNA_POL_M_15KD"/>
    <property type="match status" value="1"/>
</dbReference>
<dbReference type="InterPro" id="IPR001222">
    <property type="entry name" value="Znf_TFIIS"/>
</dbReference>
<evidence type="ECO:0000256" key="4">
    <source>
        <dbReference type="ARBA" id="ARBA00022771"/>
    </source>
</evidence>
<dbReference type="GO" id="GO:0005736">
    <property type="term" value="C:RNA polymerase I complex"/>
    <property type="evidence" value="ECO:0007669"/>
    <property type="project" value="TreeGrafter"/>
</dbReference>
<evidence type="ECO:0000256" key="8">
    <source>
        <dbReference type="PIRNR" id="PIRNR005586"/>
    </source>
</evidence>
<keyword evidence="4 10" id="KW-0863">Zinc-finger</keyword>
<dbReference type="InterPro" id="IPR019761">
    <property type="entry name" value="DNA-dir_RNA_pol-M_15_CS"/>
</dbReference>
<feature type="zinc finger region" description="C4-type" evidence="10">
    <location>
        <begin position="10"/>
        <end position="33"/>
    </location>
</feature>
<proteinExistence type="inferred from homology"/>
<dbReference type="PIRSF" id="PIRSF005586">
    <property type="entry name" value="RNApol_RpoM"/>
    <property type="match status" value="1"/>
</dbReference>
<evidence type="ECO:0000256" key="7">
    <source>
        <dbReference type="ARBA" id="ARBA00023242"/>
    </source>
</evidence>
<dbReference type="PROSITE" id="PS51133">
    <property type="entry name" value="ZF_TFIIS_2"/>
    <property type="match status" value="1"/>
</dbReference>
<dbReference type="SUPFAM" id="SSF57783">
    <property type="entry name" value="Zinc beta-ribbon"/>
    <property type="match status" value="1"/>
</dbReference>
<feature type="binding site" evidence="9">
    <location>
        <position position="111"/>
    </location>
    <ligand>
        <name>Zn(2+)</name>
        <dbReference type="ChEBI" id="CHEBI:29105"/>
        <label>2</label>
    </ligand>
</feature>
<protein>
    <recommendedName>
        <fullName evidence="8">DNA-directed RNA polymerase subunit</fullName>
    </recommendedName>
</protein>
<keyword evidence="2 8" id="KW-0240">DNA-directed RNA polymerase</keyword>
<evidence type="ECO:0000256" key="1">
    <source>
        <dbReference type="ARBA" id="ARBA00004604"/>
    </source>
</evidence>
<keyword evidence="6 8" id="KW-0804">Transcription</keyword>
<dbReference type="InterPro" id="IPR012164">
    <property type="entry name" value="Rpa12/Rpb9/Rpc10/TFS"/>
</dbReference>
<dbReference type="GO" id="GO:0003676">
    <property type="term" value="F:nucleic acid binding"/>
    <property type="evidence" value="ECO:0007669"/>
    <property type="project" value="InterPro"/>
</dbReference>
<organism evidence="12 13">
    <name type="scientific">Truncatella angustata</name>
    <dbReference type="NCBI Taxonomy" id="152316"/>
    <lineage>
        <taxon>Eukaryota</taxon>
        <taxon>Fungi</taxon>
        <taxon>Dikarya</taxon>
        <taxon>Ascomycota</taxon>
        <taxon>Pezizomycotina</taxon>
        <taxon>Sordariomycetes</taxon>
        <taxon>Xylariomycetidae</taxon>
        <taxon>Amphisphaeriales</taxon>
        <taxon>Sporocadaceae</taxon>
        <taxon>Truncatella</taxon>
    </lineage>
</organism>
<feature type="binding site" evidence="9">
    <location>
        <position position="86"/>
    </location>
    <ligand>
        <name>Zn(2+)</name>
        <dbReference type="ChEBI" id="CHEBI:29105"/>
        <label>2</label>
    </ligand>
</feature>
<evidence type="ECO:0000256" key="3">
    <source>
        <dbReference type="ARBA" id="ARBA00022723"/>
    </source>
</evidence>
<evidence type="ECO:0000259" key="11">
    <source>
        <dbReference type="PROSITE" id="PS51133"/>
    </source>
</evidence>
<accession>A0A9P9A487</accession>
<keyword evidence="5 9" id="KW-0862">Zinc</keyword>
<dbReference type="InterPro" id="IPR034004">
    <property type="entry name" value="Zn_ribbon_RPA12_C"/>
</dbReference>
<feature type="binding site" evidence="9">
    <location>
        <position position="33"/>
    </location>
    <ligand>
        <name>Zn(2+)</name>
        <dbReference type="ChEBI" id="CHEBI:29105"/>
        <label>1</label>
    </ligand>
</feature>
<dbReference type="SMART" id="SM00440">
    <property type="entry name" value="ZnF_C2C2"/>
    <property type="match status" value="1"/>
</dbReference>
<dbReference type="GeneID" id="70135134"/>
<feature type="binding site" evidence="9">
    <location>
        <position position="10"/>
    </location>
    <ligand>
        <name>Zn(2+)</name>
        <dbReference type="ChEBI" id="CHEBI:29105"/>
        <label>1</label>
    </ligand>
</feature>
<dbReference type="EMBL" id="JAGPXC010000001">
    <property type="protein sequence ID" value="KAH6659659.1"/>
    <property type="molecule type" value="Genomic_DNA"/>
</dbReference>
<dbReference type="OrthoDB" id="10056816at2759"/>
<dbReference type="GO" id="GO:0008270">
    <property type="term" value="F:zinc ion binding"/>
    <property type="evidence" value="ECO:0007669"/>
    <property type="project" value="UniProtKB-KW"/>
</dbReference>
<feature type="binding site" evidence="9">
    <location>
        <position position="113"/>
    </location>
    <ligand>
        <name>Zn(2+)</name>
        <dbReference type="ChEBI" id="CHEBI:29105"/>
        <label>2</label>
    </ligand>
</feature>
<comment type="subcellular location">
    <subcellularLocation>
        <location evidence="1">Nucleus</location>
        <location evidence="1">Nucleolus</location>
    </subcellularLocation>
</comment>
<evidence type="ECO:0000256" key="9">
    <source>
        <dbReference type="PIRSR" id="PIRSR005586-1"/>
    </source>
</evidence>
<keyword evidence="7 8" id="KW-0539">Nucleus</keyword>
<feature type="binding site" evidence="9">
    <location>
        <position position="83"/>
    </location>
    <ligand>
        <name>Zn(2+)</name>
        <dbReference type="ChEBI" id="CHEBI:29105"/>
        <label>2</label>
    </ligand>
</feature>
<dbReference type="Gene3D" id="2.20.25.10">
    <property type="match status" value="1"/>
</dbReference>
<dbReference type="GO" id="GO:0003899">
    <property type="term" value="F:DNA-directed RNA polymerase activity"/>
    <property type="evidence" value="ECO:0007669"/>
    <property type="project" value="InterPro"/>
</dbReference>
<sequence length="121" mass="13562">MTSIGSLVFCKDCGNLLPASRGNAKNILKCECCDAENRDSHFGTIITKSKPTDFPSLLREKLSTTQTVERYKVQTEALIQETCEKCGRKEVRFTSVQLRSADEGATNFYTCECGHKWSQNN</sequence>
<gene>
    <name evidence="12" type="ORF">BKA67DRAFT_652882</name>
</gene>
<evidence type="ECO:0000313" key="13">
    <source>
        <dbReference type="Proteomes" id="UP000758603"/>
    </source>
</evidence>
<evidence type="ECO:0000256" key="5">
    <source>
        <dbReference type="ARBA" id="ARBA00022833"/>
    </source>
</evidence>
<name>A0A9P9A487_9PEZI</name>
<dbReference type="Pfam" id="PF01096">
    <property type="entry name" value="Zn_ribbon_TFIIS"/>
    <property type="match status" value="1"/>
</dbReference>
<evidence type="ECO:0000313" key="12">
    <source>
        <dbReference type="EMBL" id="KAH6659659.1"/>
    </source>
</evidence>
<reference evidence="12" key="1">
    <citation type="journal article" date="2021" name="Nat. Commun.">
        <title>Genetic determinants of endophytism in the Arabidopsis root mycobiome.</title>
        <authorList>
            <person name="Mesny F."/>
            <person name="Miyauchi S."/>
            <person name="Thiergart T."/>
            <person name="Pickel B."/>
            <person name="Atanasova L."/>
            <person name="Karlsson M."/>
            <person name="Huettel B."/>
            <person name="Barry K.W."/>
            <person name="Haridas S."/>
            <person name="Chen C."/>
            <person name="Bauer D."/>
            <person name="Andreopoulos W."/>
            <person name="Pangilinan J."/>
            <person name="LaButti K."/>
            <person name="Riley R."/>
            <person name="Lipzen A."/>
            <person name="Clum A."/>
            <person name="Drula E."/>
            <person name="Henrissat B."/>
            <person name="Kohler A."/>
            <person name="Grigoriev I.V."/>
            <person name="Martin F.M."/>
            <person name="Hacquard S."/>
        </authorList>
    </citation>
    <scope>NUCLEOTIDE SEQUENCE</scope>
    <source>
        <strain evidence="12">MPI-SDFR-AT-0073</strain>
    </source>
</reference>
<dbReference type="PANTHER" id="PTHR11239:SF14">
    <property type="entry name" value="DNA-DIRECTED RNA POLYMERASE I SUBUNIT RPA12"/>
    <property type="match status" value="1"/>
</dbReference>
<dbReference type="CDD" id="cd10507">
    <property type="entry name" value="Zn-ribbon_RPA12"/>
    <property type="match status" value="1"/>
</dbReference>
<feature type="binding site" evidence="9">
    <location>
        <position position="13"/>
    </location>
    <ligand>
        <name>Zn(2+)</name>
        <dbReference type="ChEBI" id="CHEBI:29105"/>
        <label>1</label>
    </ligand>
</feature>
<keyword evidence="13" id="KW-1185">Reference proteome</keyword>
<feature type="domain" description="TFIIS-type" evidence="11">
    <location>
        <begin position="79"/>
        <end position="118"/>
    </location>
</feature>
<dbReference type="PANTHER" id="PTHR11239">
    <property type="entry name" value="DNA-DIRECTED RNA POLYMERASE"/>
    <property type="match status" value="1"/>
</dbReference>
<evidence type="ECO:0000256" key="2">
    <source>
        <dbReference type="ARBA" id="ARBA00022478"/>
    </source>
</evidence>
<dbReference type="GO" id="GO:0006363">
    <property type="term" value="P:termination of RNA polymerase I transcription"/>
    <property type="evidence" value="ECO:0007669"/>
    <property type="project" value="TreeGrafter"/>
</dbReference>
<dbReference type="RefSeq" id="XP_045963790.1">
    <property type="nucleotide sequence ID" value="XM_046106243.1"/>
</dbReference>
<keyword evidence="3 9" id="KW-0479">Metal-binding</keyword>
<feature type="binding site" evidence="9">
    <location>
        <position position="30"/>
    </location>
    <ligand>
        <name>Zn(2+)</name>
        <dbReference type="ChEBI" id="CHEBI:29105"/>
        <label>1</label>
    </ligand>
</feature>
<comment type="caution">
    <text evidence="12">The sequence shown here is derived from an EMBL/GenBank/DDBJ whole genome shotgun (WGS) entry which is preliminary data.</text>
</comment>
<comment type="similarity">
    <text evidence="8">Belongs to the archaeal rpoM/eukaryotic RPA12/RPB9/RPC11 RNA polymerase family.</text>
</comment>
<dbReference type="Proteomes" id="UP000758603">
    <property type="component" value="Unassembled WGS sequence"/>
</dbReference>
<evidence type="ECO:0000256" key="10">
    <source>
        <dbReference type="PIRSR" id="PIRSR005586-2"/>
    </source>
</evidence>
<comment type="function">
    <text evidence="8">DNA-dependent RNA polymerase catalyzes the transcription of DNA into RNA using the four ribonucleoside triphosphates as substrates.</text>
</comment>
<dbReference type="AlphaFoldDB" id="A0A9P9A487"/>